<sequence>MKSFLKYHSRILLIMLLIFGVHVFAQKPTKDYKSELKKIGDLYIQYQKEGKTDKILDMAQEFYPLAVKSGNDTIMQKAYNLLGNAYSGTSEFGLALDYYLKSLALSEKLKTDFRTAIANENLSFCFYQIGNYQKGAETGKKAVNILLSLPKKEKEYPGYIPNMINSYDNFALNLLKLNRINEALASVKKGLIYAKKSTHPDDIYFTTGIVTDYALINFKAGNFSEAELNFKKVDSIVRANSMEQSLAYNSTSYAELLYANGRSQEAIKIAKDGFDAAIKTKDKLSAIGLADILQKAYDQEKNIAKAYEYSKISNELRNEIYTAHNLTTLQNLTFKRENIEREMALKKEKEKQERAENLQNAAIAIGLLAFLILFLIISHKVKVHPNFIRFLGTFSMLLVFEFLNLLLHPYIGEWTHHQPFLMLLSLACIAGILIPLHHKLEHLIVHKLLEKNEKLKRQKPKI</sequence>
<dbReference type="SMART" id="SM00028">
    <property type="entry name" value="TPR"/>
    <property type="match status" value="2"/>
</dbReference>
<name>A0A1T5E594_9FLAO</name>
<evidence type="ECO:0000256" key="1">
    <source>
        <dbReference type="PROSITE-ProRule" id="PRU00339"/>
    </source>
</evidence>
<dbReference type="RefSeq" id="WP_144038304.1">
    <property type="nucleotide sequence ID" value="NZ_FUYZ01000003.1"/>
</dbReference>
<keyword evidence="3" id="KW-1133">Transmembrane helix</keyword>
<accession>A0A1T5E594</accession>
<feature type="transmembrane region" description="Helical" evidence="3">
    <location>
        <begin position="390"/>
        <end position="411"/>
    </location>
</feature>
<evidence type="ECO:0000256" key="2">
    <source>
        <dbReference type="SAM" id="Coils"/>
    </source>
</evidence>
<keyword evidence="2" id="KW-0175">Coiled coil</keyword>
<gene>
    <name evidence="4" type="ORF">SAMN05660477_01112</name>
</gene>
<protein>
    <recommendedName>
        <fullName evidence="6">Tetratricopeptide repeat-containing protein</fullName>
    </recommendedName>
</protein>
<proteinExistence type="predicted"/>
<reference evidence="4 5" key="1">
    <citation type="submission" date="2017-02" db="EMBL/GenBank/DDBJ databases">
        <authorList>
            <person name="Peterson S.W."/>
        </authorList>
    </citation>
    <scope>NUCLEOTIDE SEQUENCE [LARGE SCALE GENOMIC DNA]</scope>
    <source>
        <strain evidence="4 5">DSM 22323</strain>
    </source>
</reference>
<evidence type="ECO:0000256" key="3">
    <source>
        <dbReference type="SAM" id="Phobius"/>
    </source>
</evidence>
<evidence type="ECO:0000313" key="5">
    <source>
        <dbReference type="Proteomes" id="UP000191112"/>
    </source>
</evidence>
<keyword evidence="3" id="KW-0472">Membrane</keyword>
<keyword evidence="1" id="KW-0802">TPR repeat</keyword>
<dbReference type="InterPro" id="IPR019734">
    <property type="entry name" value="TPR_rpt"/>
</dbReference>
<feature type="repeat" description="TPR" evidence="1">
    <location>
        <begin position="76"/>
        <end position="109"/>
    </location>
</feature>
<dbReference type="STRING" id="619805.SAMN05660477_01112"/>
<dbReference type="InterPro" id="IPR011990">
    <property type="entry name" value="TPR-like_helical_dom_sf"/>
</dbReference>
<feature type="coiled-coil region" evidence="2">
    <location>
        <begin position="329"/>
        <end position="361"/>
    </location>
</feature>
<dbReference type="AlphaFoldDB" id="A0A1T5E594"/>
<dbReference type="SUPFAM" id="SSF48452">
    <property type="entry name" value="TPR-like"/>
    <property type="match status" value="2"/>
</dbReference>
<evidence type="ECO:0000313" key="4">
    <source>
        <dbReference type="EMBL" id="SKB78973.1"/>
    </source>
</evidence>
<keyword evidence="3" id="KW-0812">Transmembrane</keyword>
<dbReference type="Gene3D" id="1.25.40.10">
    <property type="entry name" value="Tetratricopeptide repeat domain"/>
    <property type="match status" value="2"/>
</dbReference>
<keyword evidence="5" id="KW-1185">Reference proteome</keyword>
<dbReference type="Proteomes" id="UP000191112">
    <property type="component" value="Unassembled WGS sequence"/>
</dbReference>
<feature type="transmembrane region" description="Helical" evidence="3">
    <location>
        <begin position="361"/>
        <end position="378"/>
    </location>
</feature>
<dbReference type="PROSITE" id="PS50005">
    <property type="entry name" value="TPR"/>
    <property type="match status" value="1"/>
</dbReference>
<dbReference type="OrthoDB" id="1017207at2"/>
<evidence type="ECO:0008006" key="6">
    <source>
        <dbReference type="Google" id="ProtNLM"/>
    </source>
</evidence>
<dbReference type="EMBL" id="FUYZ01000003">
    <property type="protein sequence ID" value="SKB78973.1"/>
    <property type="molecule type" value="Genomic_DNA"/>
</dbReference>
<organism evidence="4 5">
    <name type="scientific">Soonwooa buanensis</name>
    <dbReference type="NCBI Taxonomy" id="619805"/>
    <lineage>
        <taxon>Bacteria</taxon>
        <taxon>Pseudomonadati</taxon>
        <taxon>Bacteroidota</taxon>
        <taxon>Flavobacteriia</taxon>
        <taxon>Flavobacteriales</taxon>
        <taxon>Weeksellaceae</taxon>
        <taxon>Chryseobacterium group</taxon>
        <taxon>Soonwooa</taxon>
    </lineage>
</organism>
<feature type="transmembrane region" description="Helical" evidence="3">
    <location>
        <begin position="417"/>
        <end position="436"/>
    </location>
</feature>